<sequence length="142" mass="16791">MIHHPPQNGPRSNQDTPRDDRPVRASLKRSCQSLNNIISRMMLGFRCSGEDEWGKGIRSVVREATEIIATFNLSDFIWFFRHIDVQGIKKRAMNIQFRFDTLLEKIIKEREQVRRTKVEKSSKDFLDMLLDLSRRMRARKSN</sequence>
<evidence type="ECO:0000313" key="11">
    <source>
        <dbReference type="EMBL" id="KAF9587818.1"/>
    </source>
</evidence>
<evidence type="ECO:0000256" key="7">
    <source>
        <dbReference type="ARBA" id="ARBA00023004"/>
    </source>
</evidence>
<keyword evidence="8" id="KW-0503">Monooxygenase</keyword>
<evidence type="ECO:0008006" key="13">
    <source>
        <dbReference type="Google" id="ProtNLM"/>
    </source>
</evidence>
<evidence type="ECO:0000256" key="4">
    <source>
        <dbReference type="ARBA" id="ARBA00022617"/>
    </source>
</evidence>
<dbReference type="PANTHER" id="PTHR47943:SF8">
    <property type="entry name" value="CYTOCHROME P450"/>
    <property type="match status" value="1"/>
</dbReference>
<dbReference type="GO" id="GO:0004497">
    <property type="term" value="F:monooxygenase activity"/>
    <property type="evidence" value="ECO:0007669"/>
    <property type="project" value="UniProtKB-KW"/>
</dbReference>
<keyword evidence="9" id="KW-0472">Membrane</keyword>
<evidence type="ECO:0000256" key="3">
    <source>
        <dbReference type="ARBA" id="ARBA00010617"/>
    </source>
</evidence>
<dbReference type="SUPFAM" id="SSF48264">
    <property type="entry name" value="Cytochrome P450"/>
    <property type="match status" value="1"/>
</dbReference>
<proteinExistence type="inferred from homology"/>
<evidence type="ECO:0000256" key="1">
    <source>
        <dbReference type="ARBA" id="ARBA00001971"/>
    </source>
</evidence>
<dbReference type="GO" id="GO:0016020">
    <property type="term" value="C:membrane"/>
    <property type="evidence" value="ECO:0007669"/>
    <property type="project" value="UniProtKB-SubCell"/>
</dbReference>
<dbReference type="GO" id="GO:0020037">
    <property type="term" value="F:heme binding"/>
    <property type="evidence" value="ECO:0007669"/>
    <property type="project" value="InterPro"/>
</dbReference>
<evidence type="ECO:0000256" key="2">
    <source>
        <dbReference type="ARBA" id="ARBA00004370"/>
    </source>
</evidence>
<keyword evidence="6" id="KW-0560">Oxidoreductase</keyword>
<evidence type="ECO:0000256" key="10">
    <source>
        <dbReference type="SAM" id="MobiDB-lite"/>
    </source>
</evidence>
<name>A0A835GZ44_9MAGN</name>
<protein>
    <recommendedName>
        <fullName evidence="13">Cytochrome P450</fullName>
    </recommendedName>
</protein>
<comment type="similarity">
    <text evidence="3">Belongs to the cytochrome P450 family.</text>
</comment>
<dbReference type="EMBL" id="JADFTS010000009">
    <property type="protein sequence ID" value="KAF9587818.1"/>
    <property type="molecule type" value="Genomic_DNA"/>
</dbReference>
<evidence type="ECO:0000256" key="5">
    <source>
        <dbReference type="ARBA" id="ARBA00022723"/>
    </source>
</evidence>
<dbReference type="AlphaFoldDB" id="A0A835GZ44"/>
<dbReference type="GO" id="GO:0005506">
    <property type="term" value="F:iron ion binding"/>
    <property type="evidence" value="ECO:0007669"/>
    <property type="project" value="InterPro"/>
</dbReference>
<evidence type="ECO:0000256" key="6">
    <source>
        <dbReference type="ARBA" id="ARBA00023002"/>
    </source>
</evidence>
<dbReference type="OrthoDB" id="1937882at2759"/>
<dbReference type="InterPro" id="IPR036396">
    <property type="entry name" value="Cyt_P450_sf"/>
</dbReference>
<organism evidence="11 12">
    <name type="scientific">Coptis chinensis</name>
    <dbReference type="NCBI Taxonomy" id="261450"/>
    <lineage>
        <taxon>Eukaryota</taxon>
        <taxon>Viridiplantae</taxon>
        <taxon>Streptophyta</taxon>
        <taxon>Embryophyta</taxon>
        <taxon>Tracheophyta</taxon>
        <taxon>Spermatophyta</taxon>
        <taxon>Magnoliopsida</taxon>
        <taxon>Ranunculales</taxon>
        <taxon>Ranunculaceae</taxon>
        <taxon>Coptidoideae</taxon>
        <taxon>Coptis</taxon>
    </lineage>
</organism>
<comment type="subcellular location">
    <subcellularLocation>
        <location evidence="2">Membrane</location>
    </subcellularLocation>
</comment>
<keyword evidence="7" id="KW-0408">Iron</keyword>
<feature type="region of interest" description="Disordered" evidence="10">
    <location>
        <begin position="1"/>
        <end position="25"/>
    </location>
</feature>
<evidence type="ECO:0000313" key="12">
    <source>
        <dbReference type="Proteomes" id="UP000631114"/>
    </source>
</evidence>
<dbReference type="Proteomes" id="UP000631114">
    <property type="component" value="Unassembled WGS sequence"/>
</dbReference>
<accession>A0A835GZ44</accession>
<dbReference type="PANTHER" id="PTHR47943">
    <property type="entry name" value="CYTOCHROME P450 93A3-LIKE"/>
    <property type="match status" value="1"/>
</dbReference>
<keyword evidence="12" id="KW-1185">Reference proteome</keyword>
<keyword evidence="5" id="KW-0479">Metal-binding</keyword>
<reference evidence="11 12" key="1">
    <citation type="submission" date="2020-10" db="EMBL/GenBank/DDBJ databases">
        <title>The Coptis chinensis genome and diversification of protoberbering-type alkaloids.</title>
        <authorList>
            <person name="Wang B."/>
            <person name="Shu S."/>
            <person name="Song C."/>
            <person name="Liu Y."/>
        </authorList>
    </citation>
    <scope>NUCLEOTIDE SEQUENCE [LARGE SCALE GENOMIC DNA]</scope>
    <source>
        <strain evidence="11">HL-2020</strain>
        <tissue evidence="11">Leaf</tissue>
    </source>
</reference>
<dbReference type="GO" id="GO:0016705">
    <property type="term" value="F:oxidoreductase activity, acting on paired donors, with incorporation or reduction of molecular oxygen"/>
    <property type="evidence" value="ECO:0007669"/>
    <property type="project" value="InterPro"/>
</dbReference>
<dbReference type="Gene3D" id="1.10.630.10">
    <property type="entry name" value="Cytochrome P450"/>
    <property type="match status" value="1"/>
</dbReference>
<comment type="cofactor">
    <cofactor evidence="1">
        <name>heme</name>
        <dbReference type="ChEBI" id="CHEBI:30413"/>
    </cofactor>
</comment>
<gene>
    <name evidence="11" type="ORF">IFM89_005822</name>
</gene>
<evidence type="ECO:0000256" key="9">
    <source>
        <dbReference type="ARBA" id="ARBA00023136"/>
    </source>
</evidence>
<comment type="caution">
    <text evidence="11">The sequence shown here is derived from an EMBL/GenBank/DDBJ whole genome shotgun (WGS) entry which is preliminary data.</text>
</comment>
<evidence type="ECO:0000256" key="8">
    <source>
        <dbReference type="ARBA" id="ARBA00023033"/>
    </source>
</evidence>
<keyword evidence="4" id="KW-0349">Heme</keyword>